<gene>
    <name evidence="1" type="ORF">T4A_13141</name>
</gene>
<protein>
    <submittedName>
        <fullName evidence="1">Uncharacterized protein</fullName>
    </submittedName>
</protein>
<dbReference type="EMBL" id="JYDR01000127">
    <property type="protein sequence ID" value="KRY67795.1"/>
    <property type="molecule type" value="Genomic_DNA"/>
</dbReference>
<evidence type="ECO:0000313" key="1">
    <source>
        <dbReference type="EMBL" id="KRY67795.1"/>
    </source>
</evidence>
<dbReference type="AlphaFoldDB" id="A0A0V1E3S7"/>
<name>A0A0V1E3S7_TRIPS</name>
<comment type="caution">
    <text evidence="1">The sequence shown here is derived from an EMBL/GenBank/DDBJ whole genome shotgun (WGS) entry which is preliminary data.</text>
</comment>
<sequence length="95" mass="11154">MIICKRSKEPSVGVHCNNVPIMRKGVKKSLSQRIRIVNNSLFRDNDRHILFNGNQLSHFVSAKLSWRDFGLKFCFVNSENFGKRKREQNNENFNN</sequence>
<organism evidence="1 2">
    <name type="scientific">Trichinella pseudospiralis</name>
    <name type="common">Parasitic roundworm</name>
    <dbReference type="NCBI Taxonomy" id="6337"/>
    <lineage>
        <taxon>Eukaryota</taxon>
        <taxon>Metazoa</taxon>
        <taxon>Ecdysozoa</taxon>
        <taxon>Nematoda</taxon>
        <taxon>Enoplea</taxon>
        <taxon>Dorylaimia</taxon>
        <taxon>Trichinellida</taxon>
        <taxon>Trichinellidae</taxon>
        <taxon>Trichinella</taxon>
    </lineage>
</organism>
<reference evidence="1 2" key="1">
    <citation type="submission" date="2015-01" db="EMBL/GenBank/DDBJ databases">
        <title>Evolution of Trichinella species and genotypes.</title>
        <authorList>
            <person name="Korhonen P.K."/>
            <person name="Edoardo P."/>
            <person name="Giuseppe L.R."/>
            <person name="Gasser R.B."/>
        </authorList>
    </citation>
    <scope>NUCLEOTIDE SEQUENCE [LARGE SCALE GENOMIC DNA]</scope>
    <source>
        <strain evidence="1">ISS13</strain>
    </source>
</reference>
<accession>A0A0V1E3S7</accession>
<evidence type="ECO:0000313" key="2">
    <source>
        <dbReference type="Proteomes" id="UP000054632"/>
    </source>
</evidence>
<proteinExistence type="predicted"/>
<dbReference type="Proteomes" id="UP000054632">
    <property type="component" value="Unassembled WGS sequence"/>
</dbReference>